<dbReference type="PANTHER" id="PTHR43744">
    <property type="entry name" value="ABC TRANSPORTER PERMEASE PROTEIN MG189-RELATED-RELATED"/>
    <property type="match status" value="1"/>
</dbReference>
<dbReference type="Pfam" id="PF00528">
    <property type="entry name" value="BPD_transp_1"/>
    <property type="match status" value="1"/>
</dbReference>
<evidence type="ECO:0000256" key="3">
    <source>
        <dbReference type="ARBA" id="ARBA00022475"/>
    </source>
</evidence>
<dbReference type="RefSeq" id="WP_055658578.1">
    <property type="nucleotide sequence ID" value="NZ_CABIXC010000015.1"/>
</dbReference>
<organism evidence="9 10">
    <name type="scientific">Hungatella hathewayi</name>
    <dbReference type="NCBI Taxonomy" id="154046"/>
    <lineage>
        <taxon>Bacteria</taxon>
        <taxon>Bacillati</taxon>
        <taxon>Bacillota</taxon>
        <taxon>Clostridia</taxon>
        <taxon>Lachnospirales</taxon>
        <taxon>Lachnospiraceae</taxon>
        <taxon>Hungatella</taxon>
    </lineage>
</organism>
<dbReference type="Gene3D" id="1.10.3720.10">
    <property type="entry name" value="MetI-like"/>
    <property type="match status" value="1"/>
</dbReference>
<feature type="transmembrane region" description="Helical" evidence="7">
    <location>
        <begin position="115"/>
        <end position="134"/>
    </location>
</feature>
<evidence type="ECO:0000256" key="1">
    <source>
        <dbReference type="ARBA" id="ARBA00004651"/>
    </source>
</evidence>
<dbReference type="GO" id="GO:0005886">
    <property type="term" value="C:plasma membrane"/>
    <property type="evidence" value="ECO:0007669"/>
    <property type="project" value="UniProtKB-SubCell"/>
</dbReference>
<evidence type="ECO:0000259" key="8">
    <source>
        <dbReference type="PROSITE" id="PS50928"/>
    </source>
</evidence>
<keyword evidence="2 7" id="KW-0813">Transport</keyword>
<protein>
    <submittedName>
        <fullName evidence="9">ABC transporter permease protein YtcP</fullName>
    </submittedName>
</protein>
<reference evidence="9 10" key="1">
    <citation type="submission" date="2015-09" db="EMBL/GenBank/DDBJ databases">
        <authorList>
            <consortium name="Pathogen Informatics"/>
        </authorList>
    </citation>
    <scope>NUCLEOTIDE SEQUENCE [LARGE SCALE GENOMIC DNA]</scope>
    <source>
        <strain evidence="9 10">2789STDY5608850</strain>
    </source>
</reference>
<feature type="transmembrane region" description="Helical" evidence="7">
    <location>
        <begin position="187"/>
        <end position="212"/>
    </location>
</feature>
<dbReference type="InterPro" id="IPR035906">
    <property type="entry name" value="MetI-like_sf"/>
</dbReference>
<feature type="transmembrane region" description="Helical" evidence="7">
    <location>
        <begin position="146"/>
        <end position="167"/>
    </location>
</feature>
<keyword evidence="5 7" id="KW-1133">Transmembrane helix</keyword>
<accession>A0A174J7K6</accession>
<comment type="similarity">
    <text evidence="7">Belongs to the binding-protein-dependent transport system permease family.</text>
</comment>
<dbReference type="Proteomes" id="UP000095651">
    <property type="component" value="Unassembled WGS sequence"/>
</dbReference>
<keyword evidence="4 7" id="KW-0812">Transmembrane</keyword>
<dbReference type="CDD" id="cd06261">
    <property type="entry name" value="TM_PBP2"/>
    <property type="match status" value="1"/>
</dbReference>
<evidence type="ECO:0000256" key="7">
    <source>
        <dbReference type="RuleBase" id="RU363032"/>
    </source>
</evidence>
<feature type="transmembrane region" description="Helical" evidence="7">
    <location>
        <begin position="265"/>
        <end position="282"/>
    </location>
</feature>
<feature type="transmembrane region" description="Helical" evidence="7">
    <location>
        <begin position="20"/>
        <end position="41"/>
    </location>
</feature>
<evidence type="ECO:0000313" key="9">
    <source>
        <dbReference type="EMBL" id="CUO95692.1"/>
    </source>
</evidence>
<feature type="transmembrane region" description="Helical" evidence="7">
    <location>
        <begin position="75"/>
        <end position="95"/>
    </location>
</feature>
<comment type="subcellular location">
    <subcellularLocation>
        <location evidence="1 7">Cell membrane</location>
        <topology evidence="1 7">Multi-pass membrane protein</topology>
    </subcellularLocation>
</comment>
<dbReference type="GO" id="GO:0055085">
    <property type="term" value="P:transmembrane transport"/>
    <property type="evidence" value="ECO:0007669"/>
    <property type="project" value="InterPro"/>
</dbReference>
<keyword evidence="3" id="KW-1003">Cell membrane</keyword>
<feature type="domain" description="ABC transmembrane type-1" evidence="8">
    <location>
        <begin position="78"/>
        <end position="276"/>
    </location>
</feature>
<evidence type="ECO:0000256" key="5">
    <source>
        <dbReference type="ARBA" id="ARBA00022989"/>
    </source>
</evidence>
<keyword evidence="6 7" id="KW-0472">Membrane</keyword>
<evidence type="ECO:0000256" key="2">
    <source>
        <dbReference type="ARBA" id="ARBA00022448"/>
    </source>
</evidence>
<dbReference type="SUPFAM" id="SSF161098">
    <property type="entry name" value="MetI-like"/>
    <property type="match status" value="1"/>
</dbReference>
<dbReference type="InterPro" id="IPR000515">
    <property type="entry name" value="MetI-like"/>
</dbReference>
<sequence length="297" mass="33596">MNGWKKLSVEEKWFKGVGCLLLSCFAAVCLIPFLIILASSFSEEREIIRHGYGLIPRGFTLESYRAIFKNPVEIVRAYGVTLFVTVAGTLISVFLNTMTGYVLQRKDFCWRNLFSFYFFFTTLFSGGLVPWYVLCVKYLHLNNNILALFVPSLISVWNILLVKGFMAGIPYELTESGKIDGAGDFTIFMRIIMPLAKPVIATIGLFTALLLWNDWYSCMLFINDDKLYNLQYLLYRMIGNAEGMRNIMAQTGADLDIMPIESMKMALTVVVTGPIVFLYPVIQKYFVKGLTVGAVKG</sequence>
<evidence type="ECO:0000256" key="4">
    <source>
        <dbReference type="ARBA" id="ARBA00022692"/>
    </source>
</evidence>
<dbReference type="EMBL" id="CYZE01000015">
    <property type="protein sequence ID" value="CUO95692.1"/>
    <property type="molecule type" value="Genomic_DNA"/>
</dbReference>
<gene>
    <name evidence="9" type="primary">ytcP2</name>
    <name evidence="9" type="ORF">ERS852407_04521</name>
</gene>
<proteinExistence type="inferred from homology"/>
<dbReference type="PANTHER" id="PTHR43744:SF9">
    <property type="entry name" value="POLYGALACTURONAN_RHAMNOGALACTURONAN TRANSPORT SYSTEM PERMEASE PROTEIN YTCP"/>
    <property type="match status" value="1"/>
</dbReference>
<evidence type="ECO:0000313" key="10">
    <source>
        <dbReference type="Proteomes" id="UP000095651"/>
    </source>
</evidence>
<dbReference type="AlphaFoldDB" id="A0A174J7K6"/>
<name>A0A174J7K6_9FIRM</name>
<dbReference type="PROSITE" id="PS50928">
    <property type="entry name" value="ABC_TM1"/>
    <property type="match status" value="1"/>
</dbReference>
<evidence type="ECO:0000256" key="6">
    <source>
        <dbReference type="ARBA" id="ARBA00023136"/>
    </source>
</evidence>